<dbReference type="EMBL" id="BGZK01000486">
    <property type="protein sequence ID" value="GBP46540.1"/>
    <property type="molecule type" value="Genomic_DNA"/>
</dbReference>
<evidence type="ECO:0000256" key="1">
    <source>
        <dbReference type="SAM" id="MobiDB-lite"/>
    </source>
</evidence>
<protein>
    <submittedName>
        <fullName evidence="2">Uncharacterized protein</fullName>
    </submittedName>
</protein>
<dbReference type="AlphaFoldDB" id="A0A4C1W6K7"/>
<feature type="region of interest" description="Disordered" evidence="1">
    <location>
        <begin position="70"/>
        <end position="112"/>
    </location>
</feature>
<keyword evidence="3" id="KW-1185">Reference proteome</keyword>
<evidence type="ECO:0000313" key="3">
    <source>
        <dbReference type="Proteomes" id="UP000299102"/>
    </source>
</evidence>
<gene>
    <name evidence="2" type="ORF">EVAR_21695_1</name>
</gene>
<comment type="caution">
    <text evidence="2">The sequence shown here is derived from an EMBL/GenBank/DDBJ whole genome shotgun (WGS) entry which is preliminary data.</text>
</comment>
<dbReference type="Proteomes" id="UP000299102">
    <property type="component" value="Unassembled WGS sequence"/>
</dbReference>
<organism evidence="2 3">
    <name type="scientific">Eumeta variegata</name>
    <name type="common">Bagworm moth</name>
    <name type="synonym">Eumeta japonica</name>
    <dbReference type="NCBI Taxonomy" id="151549"/>
    <lineage>
        <taxon>Eukaryota</taxon>
        <taxon>Metazoa</taxon>
        <taxon>Ecdysozoa</taxon>
        <taxon>Arthropoda</taxon>
        <taxon>Hexapoda</taxon>
        <taxon>Insecta</taxon>
        <taxon>Pterygota</taxon>
        <taxon>Neoptera</taxon>
        <taxon>Endopterygota</taxon>
        <taxon>Lepidoptera</taxon>
        <taxon>Glossata</taxon>
        <taxon>Ditrysia</taxon>
        <taxon>Tineoidea</taxon>
        <taxon>Psychidae</taxon>
        <taxon>Oiketicinae</taxon>
        <taxon>Eumeta</taxon>
    </lineage>
</organism>
<dbReference type="OrthoDB" id="7487383at2759"/>
<reference evidence="2 3" key="1">
    <citation type="journal article" date="2019" name="Commun. Biol.">
        <title>The bagworm genome reveals a unique fibroin gene that provides high tensile strength.</title>
        <authorList>
            <person name="Kono N."/>
            <person name="Nakamura H."/>
            <person name="Ohtoshi R."/>
            <person name="Tomita M."/>
            <person name="Numata K."/>
            <person name="Arakawa K."/>
        </authorList>
    </citation>
    <scope>NUCLEOTIDE SEQUENCE [LARGE SCALE GENOMIC DNA]</scope>
</reference>
<sequence>MSEVKNEEWSNLMEDISPSYQAFWKLTKALKSEGYLPTPPLKKPDSSFADDDSEKAECLADSLELQCSHTIPPNDSHYINRSEEEIRQKTSLEPRDNLSSFSLDKVQKPVKN</sequence>
<feature type="compositionally biased region" description="Basic and acidic residues" evidence="1">
    <location>
        <begin position="78"/>
        <end position="96"/>
    </location>
</feature>
<evidence type="ECO:0000313" key="2">
    <source>
        <dbReference type="EMBL" id="GBP46540.1"/>
    </source>
</evidence>
<proteinExistence type="predicted"/>
<name>A0A4C1W6K7_EUMVA</name>
<feature type="region of interest" description="Disordered" evidence="1">
    <location>
        <begin position="35"/>
        <end position="54"/>
    </location>
</feature>
<accession>A0A4C1W6K7</accession>